<organism evidence="7 8">
    <name type="scientific">Aquirufa regiilacus</name>
    <dbReference type="NCBI Taxonomy" id="3024868"/>
    <lineage>
        <taxon>Bacteria</taxon>
        <taxon>Pseudomonadati</taxon>
        <taxon>Bacteroidota</taxon>
        <taxon>Cytophagia</taxon>
        <taxon>Cytophagales</taxon>
        <taxon>Flectobacillaceae</taxon>
        <taxon>Aquirufa</taxon>
    </lineage>
</organism>
<feature type="coiled-coil region" evidence="6">
    <location>
        <begin position="11"/>
        <end position="63"/>
    </location>
</feature>
<evidence type="ECO:0000256" key="1">
    <source>
        <dbReference type="ARBA" id="ARBA00009254"/>
    </source>
</evidence>
<name>A0ABU3TSF0_9BACT</name>
<dbReference type="Gene3D" id="1.10.287.310">
    <property type="match status" value="1"/>
</dbReference>
<keyword evidence="6" id="KW-0175">Coiled coil</keyword>
<dbReference type="NCBIfam" id="TIGR00012">
    <property type="entry name" value="L29"/>
    <property type="match status" value="1"/>
</dbReference>
<dbReference type="RefSeq" id="WP_315574839.1">
    <property type="nucleotide sequence ID" value="NZ_JARDXH010000001.1"/>
</dbReference>
<sequence length="63" mass="7023">MKNAEINKLGVDELKKAIAAEQENLTRLKLAHAISPIENPMRIRETRRVIAKLETALTKASNA</sequence>
<protein>
    <recommendedName>
        <fullName evidence="4 5">Large ribosomal subunit protein uL29</fullName>
    </recommendedName>
</protein>
<evidence type="ECO:0000256" key="2">
    <source>
        <dbReference type="ARBA" id="ARBA00022980"/>
    </source>
</evidence>
<evidence type="ECO:0000256" key="3">
    <source>
        <dbReference type="ARBA" id="ARBA00023274"/>
    </source>
</evidence>
<reference evidence="7 8" key="1">
    <citation type="submission" date="2023-09" db="EMBL/GenBank/DDBJ databases">
        <title>Aquirufa genomes.</title>
        <authorList>
            <person name="Pitt A."/>
        </authorList>
    </citation>
    <scope>NUCLEOTIDE SEQUENCE [LARGE SCALE GENOMIC DNA]</scope>
    <source>
        <strain evidence="7 8">LEOWEIH-7C</strain>
    </source>
</reference>
<evidence type="ECO:0000313" key="7">
    <source>
        <dbReference type="EMBL" id="MDU0808755.1"/>
    </source>
</evidence>
<dbReference type="Proteomes" id="UP001249959">
    <property type="component" value="Unassembled WGS sequence"/>
</dbReference>
<dbReference type="HAMAP" id="MF_00374">
    <property type="entry name" value="Ribosomal_uL29"/>
    <property type="match status" value="1"/>
</dbReference>
<dbReference type="InterPro" id="IPR001854">
    <property type="entry name" value="Ribosomal_uL29"/>
</dbReference>
<keyword evidence="2 5" id="KW-0689">Ribosomal protein</keyword>
<dbReference type="InterPro" id="IPR036049">
    <property type="entry name" value="Ribosomal_uL29_sf"/>
</dbReference>
<evidence type="ECO:0000256" key="5">
    <source>
        <dbReference type="HAMAP-Rule" id="MF_00374"/>
    </source>
</evidence>
<dbReference type="SUPFAM" id="SSF46561">
    <property type="entry name" value="Ribosomal protein L29 (L29p)"/>
    <property type="match status" value="1"/>
</dbReference>
<gene>
    <name evidence="5 7" type="primary">rpmC</name>
    <name evidence="7" type="ORF">PQG45_06890</name>
</gene>
<accession>A0ABU3TSF0</accession>
<comment type="caution">
    <text evidence="7">The sequence shown here is derived from an EMBL/GenBank/DDBJ whole genome shotgun (WGS) entry which is preliminary data.</text>
</comment>
<dbReference type="GO" id="GO:0005840">
    <property type="term" value="C:ribosome"/>
    <property type="evidence" value="ECO:0007669"/>
    <property type="project" value="UniProtKB-KW"/>
</dbReference>
<keyword evidence="8" id="KW-1185">Reference proteome</keyword>
<evidence type="ECO:0000313" key="8">
    <source>
        <dbReference type="Proteomes" id="UP001249959"/>
    </source>
</evidence>
<dbReference type="EMBL" id="JAVNWW010000002">
    <property type="protein sequence ID" value="MDU0808755.1"/>
    <property type="molecule type" value="Genomic_DNA"/>
</dbReference>
<evidence type="ECO:0000256" key="6">
    <source>
        <dbReference type="SAM" id="Coils"/>
    </source>
</evidence>
<proteinExistence type="inferred from homology"/>
<evidence type="ECO:0000256" key="4">
    <source>
        <dbReference type="ARBA" id="ARBA00035204"/>
    </source>
</evidence>
<dbReference type="Pfam" id="PF00831">
    <property type="entry name" value="Ribosomal_L29"/>
    <property type="match status" value="1"/>
</dbReference>
<comment type="similarity">
    <text evidence="1 5">Belongs to the universal ribosomal protein uL29 family.</text>
</comment>
<keyword evidence="3 5" id="KW-0687">Ribonucleoprotein</keyword>